<comment type="caution">
    <text evidence="1">The sequence shown here is derived from an EMBL/GenBank/DDBJ whole genome shotgun (WGS) entry which is preliminary data.</text>
</comment>
<dbReference type="AlphaFoldDB" id="A0AA37J125"/>
<evidence type="ECO:0000313" key="1">
    <source>
        <dbReference type="EMBL" id="GJN65883.1"/>
    </source>
</evidence>
<keyword evidence="2" id="KW-1185">Reference proteome</keyword>
<dbReference type="Proteomes" id="UP001055185">
    <property type="component" value="Unassembled WGS sequence"/>
</dbReference>
<dbReference type="EMBL" id="BQKV01000112">
    <property type="protein sequence ID" value="GJN65883.1"/>
    <property type="molecule type" value="Genomic_DNA"/>
</dbReference>
<accession>A0AA37J125</accession>
<gene>
    <name evidence="1" type="ORF">JCM17207_25080</name>
</gene>
<protein>
    <submittedName>
        <fullName evidence="1">Uncharacterized protein</fullName>
    </submittedName>
</protein>
<reference evidence="1" key="1">
    <citation type="journal article" date="2022" name="Int. J. Syst. Evol. Microbiol.">
        <title>Genome-based, phenotypic and chemotaxonomic classification of Faecalibacterium strains: proposal of three novel species Faecalibacterium duncaniae sp. nov., Faecalibacterium hattorii sp. nov. and Faecalibacterium gallinarum sp. nov. .</title>
        <authorList>
            <person name="Sakamoto M."/>
            <person name="Sakurai N."/>
            <person name="Tanno H."/>
            <person name="Iino T."/>
            <person name="Ohkuma M."/>
            <person name="Endo A."/>
        </authorList>
    </citation>
    <scope>NUCLEOTIDE SEQUENCE</scope>
    <source>
        <strain evidence="1">JCM 17207</strain>
    </source>
</reference>
<name>A0AA37J125_9FIRM</name>
<proteinExistence type="predicted"/>
<evidence type="ECO:0000313" key="2">
    <source>
        <dbReference type="Proteomes" id="UP001055185"/>
    </source>
</evidence>
<organism evidence="1 2">
    <name type="scientific">Faecalibacterium gallinarum</name>
    <dbReference type="NCBI Taxonomy" id="2903556"/>
    <lineage>
        <taxon>Bacteria</taxon>
        <taxon>Bacillati</taxon>
        <taxon>Bacillota</taxon>
        <taxon>Clostridia</taxon>
        <taxon>Eubacteriales</taxon>
        <taxon>Oscillospiraceae</taxon>
        <taxon>Faecalibacterium</taxon>
    </lineage>
</organism>
<sequence>MDVNKNRPVQFDSLHRTVLLSESEEKCRYKSEGYVYKAVGLEGRFLGIYSVKLERGGIFNLARCWRREIATIFCREHLTNFCRRTPEPVE</sequence>